<dbReference type="OMA" id="TPFINQI"/>
<keyword evidence="3" id="KW-0479">Metal-binding</keyword>
<evidence type="ECO:0000256" key="8">
    <source>
        <dbReference type="ARBA" id="ARBA00024209"/>
    </source>
</evidence>
<dbReference type="SMART" id="SM00184">
    <property type="entry name" value="RING"/>
    <property type="match status" value="1"/>
</dbReference>
<evidence type="ECO:0000313" key="13">
    <source>
        <dbReference type="Proteomes" id="UP000029981"/>
    </source>
</evidence>
<evidence type="ECO:0000256" key="9">
    <source>
        <dbReference type="PROSITE-ProRule" id="PRU00175"/>
    </source>
</evidence>
<keyword evidence="7 10" id="KW-0472">Membrane</keyword>
<evidence type="ECO:0000256" key="6">
    <source>
        <dbReference type="ARBA" id="ARBA00022989"/>
    </source>
</evidence>
<evidence type="ECO:0000313" key="12">
    <source>
        <dbReference type="EMBL" id="KGN44779.1"/>
    </source>
</evidence>
<reference evidence="12 13" key="4">
    <citation type="journal article" date="2011" name="BMC Genomics">
        <title>RNA-Seq improves annotation of protein-coding genes in the cucumber genome.</title>
        <authorList>
            <person name="Li Z."/>
            <person name="Zhang Z."/>
            <person name="Yan P."/>
            <person name="Huang S."/>
            <person name="Fei Z."/>
            <person name="Lin K."/>
        </authorList>
    </citation>
    <scope>NUCLEOTIDE SEQUENCE [LARGE SCALE GENOMIC DNA]</scope>
    <source>
        <strain evidence="13">cv. 9930</strain>
    </source>
</reference>
<dbReference type="Gene3D" id="3.30.40.10">
    <property type="entry name" value="Zinc/RING finger domain, C3HC4 (zinc finger)"/>
    <property type="match status" value="1"/>
</dbReference>
<evidence type="ECO:0000256" key="7">
    <source>
        <dbReference type="ARBA" id="ARBA00023136"/>
    </source>
</evidence>
<evidence type="ECO:0000256" key="2">
    <source>
        <dbReference type="ARBA" id="ARBA00022692"/>
    </source>
</evidence>
<organism evidence="12 13">
    <name type="scientific">Cucumis sativus</name>
    <name type="common">Cucumber</name>
    <dbReference type="NCBI Taxonomy" id="3659"/>
    <lineage>
        <taxon>Eukaryota</taxon>
        <taxon>Viridiplantae</taxon>
        <taxon>Streptophyta</taxon>
        <taxon>Embryophyta</taxon>
        <taxon>Tracheophyta</taxon>
        <taxon>Spermatophyta</taxon>
        <taxon>Magnoliopsida</taxon>
        <taxon>eudicotyledons</taxon>
        <taxon>Gunneridae</taxon>
        <taxon>Pentapetalae</taxon>
        <taxon>rosids</taxon>
        <taxon>fabids</taxon>
        <taxon>Cucurbitales</taxon>
        <taxon>Cucurbitaceae</taxon>
        <taxon>Benincaseae</taxon>
        <taxon>Cucumis</taxon>
    </lineage>
</organism>
<evidence type="ECO:0000256" key="10">
    <source>
        <dbReference type="SAM" id="Phobius"/>
    </source>
</evidence>
<keyword evidence="4 9" id="KW-0863">Zinc-finger</keyword>
<keyword evidence="13" id="KW-1185">Reference proteome</keyword>
<keyword evidence="5" id="KW-0862">Zinc</keyword>
<reference evidence="12 13" key="2">
    <citation type="journal article" date="2009" name="PLoS ONE">
        <title>An integrated genetic and cytogenetic map of the cucumber genome.</title>
        <authorList>
            <person name="Ren Y."/>
            <person name="Zhang Z."/>
            <person name="Liu J."/>
            <person name="Staub J.E."/>
            <person name="Han Y."/>
            <person name="Cheng Z."/>
            <person name="Li X."/>
            <person name="Lu J."/>
            <person name="Miao H."/>
            <person name="Kang H."/>
            <person name="Xie B."/>
            <person name="Gu X."/>
            <person name="Wang X."/>
            <person name="Du Y."/>
            <person name="Jin W."/>
            <person name="Huang S."/>
        </authorList>
    </citation>
    <scope>NUCLEOTIDE SEQUENCE [LARGE SCALE GENOMIC DNA]</scope>
    <source>
        <strain evidence="13">cv. 9930</strain>
    </source>
</reference>
<feature type="transmembrane region" description="Helical" evidence="10">
    <location>
        <begin position="20"/>
        <end position="53"/>
    </location>
</feature>
<comment type="similarity">
    <text evidence="8">Belongs to the RING-type zinc finger family. ATL subfamily.</text>
</comment>
<dbReference type="GO" id="GO:0016020">
    <property type="term" value="C:membrane"/>
    <property type="evidence" value="ECO:0007669"/>
    <property type="project" value="UniProtKB-SubCell"/>
</dbReference>
<dbReference type="PROSITE" id="PS50089">
    <property type="entry name" value="ZF_RING_2"/>
    <property type="match status" value="1"/>
</dbReference>
<comment type="subcellular location">
    <subcellularLocation>
        <location evidence="1">Membrane</location>
    </subcellularLocation>
</comment>
<dbReference type="Proteomes" id="UP000029981">
    <property type="component" value="Chromosome 7"/>
</dbReference>
<evidence type="ECO:0000256" key="1">
    <source>
        <dbReference type="ARBA" id="ARBA00004370"/>
    </source>
</evidence>
<proteinExistence type="inferred from homology"/>
<evidence type="ECO:0000256" key="5">
    <source>
        <dbReference type="ARBA" id="ARBA00022833"/>
    </source>
</evidence>
<reference evidence="12 13" key="1">
    <citation type="journal article" date="2009" name="Nat. Genet.">
        <title>The genome of the cucumber, Cucumis sativus L.</title>
        <authorList>
            <person name="Huang S."/>
            <person name="Li R."/>
            <person name="Zhang Z."/>
            <person name="Li L."/>
            <person name="Gu X."/>
            <person name="Fan W."/>
            <person name="Lucas W.J."/>
            <person name="Wang X."/>
            <person name="Xie B."/>
            <person name="Ni P."/>
            <person name="Ren Y."/>
            <person name="Zhu H."/>
            <person name="Li J."/>
            <person name="Lin K."/>
            <person name="Jin W."/>
            <person name="Fei Z."/>
            <person name="Li G."/>
            <person name="Staub J."/>
            <person name="Kilian A."/>
            <person name="van der Vossen E.A."/>
            <person name="Wu Y."/>
            <person name="Guo J."/>
            <person name="He J."/>
            <person name="Jia Z."/>
            <person name="Ren Y."/>
            <person name="Tian G."/>
            <person name="Lu Y."/>
            <person name="Ruan J."/>
            <person name="Qian W."/>
            <person name="Wang M."/>
            <person name="Huang Q."/>
            <person name="Li B."/>
            <person name="Xuan Z."/>
            <person name="Cao J."/>
            <person name="Asan"/>
            <person name="Wu Z."/>
            <person name="Zhang J."/>
            <person name="Cai Q."/>
            <person name="Bai Y."/>
            <person name="Zhao B."/>
            <person name="Han Y."/>
            <person name="Li Y."/>
            <person name="Li X."/>
            <person name="Wang S."/>
            <person name="Shi Q."/>
            <person name="Liu S."/>
            <person name="Cho W.K."/>
            <person name="Kim J.Y."/>
            <person name="Xu Y."/>
            <person name="Heller-Uszynska K."/>
            <person name="Miao H."/>
            <person name="Cheng Z."/>
            <person name="Zhang S."/>
            <person name="Wu J."/>
            <person name="Yang Y."/>
            <person name="Kang H."/>
            <person name="Li M."/>
            <person name="Liang H."/>
            <person name="Ren X."/>
            <person name="Shi Z."/>
            <person name="Wen M."/>
            <person name="Jian M."/>
            <person name="Yang H."/>
            <person name="Zhang G."/>
            <person name="Yang Z."/>
            <person name="Chen R."/>
            <person name="Liu S."/>
            <person name="Li J."/>
            <person name="Ma L."/>
            <person name="Liu H."/>
            <person name="Zhou Y."/>
            <person name="Zhao J."/>
            <person name="Fang X."/>
            <person name="Li G."/>
            <person name="Fang L."/>
            <person name="Li Y."/>
            <person name="Liu D."/>
            <person name="Zheng H."/>
            <person name="Zhang Y."/>
            <person name="Qin N."/>
            <person name="Li Z."/>
            <person name="Yang G."/>
            <person name="Yang S."/>
            <person name="Bolund L."/>
            <person name="Kristiansen K."/>
            <person name="Zheng H."/>
            <person name="Li S."/>
            <person name="Zhang X."/>
            <person name="Yang H."/>
            <person name="Wang J."/>
            <person name="Sun R."/>
            <person name="Zhang B."/>
            <person name="Jiang S."/>
            <person name="Wang J."/>
            <person name="Du Y."/>
            <person name="Li S."/>
        </authorList>
    </citation>
    <scope>NUCLEOTIDE SEQUENCE [LARGE SCALE GENOMIC DNA]</scope>
    <source>
        <strain evidence="13">cv. 9930</strain>
    </source>
</reference>
<feature type="domain" description="RING-type" evidence="11">
    <location>
        <begin position="88"/>
        <end position="130"/>
    </location>
</feature>
<accession>A0A0A0K790</accession>
<dbReference type="InterPro" id="IPR013083">
    <property type="entry name" value="Znf_RING/FYVE/PHD"/>
</dbReference>
<dbReference type="PANTHER" id="PTHR46539">
    <property type="entry name" value="E3 UBIQUITIN-PROTEIN LIGASE ATL42"/>
    <property type="match status" value="1"/>
</dbReference>
<evidence type="ECO:0000256" key="4">
    <source>
        <dbReference type="ARBA" id="ARBA00022771"/>
    </source>
</evidence>
<dbReference type="EMBL" id="CM002928">
    <property type="protein sequence ID" value="KGN44779.1"/>
    <property type="molecule type" value="Genomic_DNA"/>
</dbReference>
<keyword evidence="2 10" id="KW-0812">Transmembrane</keyword>
<sequence>MSSPNILPSLMPLSPSPIPSLHSLILLPGFIMDLLTVPMLLLIVLFSFILILCRKRSAKSDGEELPENLDIEAPIFHYNGVEGDEQECAICLCEIEEGEKCRKMKTCGHVFHKDCIDRWFKVDGHCPICRTSVCVVVVDHGGNAMASSSSLPTPFINQI</sequence>
<dbReference type="Gramene" id="KGN44779">
    <property type="protein sequence ID" value="KGN44779"/>
    <property type="gene ID" value="Csa_7G387140"/>
</dbReference>
<dbReference type="Pfam" id="PF13639">
    <property type="entry name" value="zf-RING_2"/>
    <property type="match status" value="1"/>
</dbReference>
<dbReference type="PANTHER" id="PTHR46539:SF9">
    <property type="entry name" value="RING-H2 FINGER PROTEIN ATL56"/>
    <property type="match status" value="1"/>
</dbReference>
<dbReference type="GO" id="GO:0008270">
    <property type="term" value="F:zinc ion binding"/>
    <property type="evidence" value="ECO:0007669"/>
    <property type="project" value="UniProtKB-KW"/>
</dbReference>
<dbReference type="SUPFAM" id="SSF57850">
    <property type="entry name" value="RING/U-box"/>
    <property type="match status" value="1"/>
</dbReference>
<keyword evidence="6 10" id="KW-1133">Transmembrane helix</keyword>
<evidence type="ECO:0000259" key="11">
    <source>
        <dbReference type="PROSITE" id="PS50089"/>
    </source>
</evidence>
<dbReference type="InterPro" id="IPR001841">
    <property type="entry name" value="Znf_RING"/>
</dbReference>
<dbReference type="AlphaFoldDB" id="A0A0A0K790"/>
<evidence type="ECO:0000256" key="3">
    <source>
        <dbReference type="ARBA" id="ARBA00022723"/>
    </source>
</evidence>
<name>A0A0A0K790_CUCSA</name>
<protein>
    <recommendedName>
        <fullName evidence="11">RING-type domain-containing protein</fullName>
    </recommendedName>
</protein>
<gene>
    <name evidence="12" type="ORF">Csa_7G387140</name>
</gene>
<reference evidence="12 13" key="3">
    <citation type="journal article" date="2010" name="BMC Genomics">
        <title>Transcriptome sequencing and comparative analysis of cucumber flowers with different sex types.</title>
        <authorList>
            <person name="Guo S."/>
            <person name="Zheng Y."/>
            <person name="Joung J.G."/>
            <person name="Liu S."/>
            <person name="Zhang Z."/>
            <person name="Crasta O.R."/>
            <person name="Sobral B.W."/>
            <person name="Xu Y."/>
            <person name="Huang S."/>
            <person name="Fei Z."/>
        </authorList>
    </citation>
    <scope>NUCLEOTIDE SEQUENCE [LARGE SCALE GENOMIC DNA]</scope>
    <source>
        <strain evidence="13">cv. 9930</strain>
    </source>
</reference>